<name>A0A1L6R8T7_9LACO</name>
<dbReference type="InterPro" id="IPR052509">
    <property type="entry name" value="Metal_resp_DNA-bind_regulator"/>
</dbReference>
<dbReference type="OrthoDB" id="9791785at2"/>
<dbReference type="AlphaFoldDB" id="A0A1L6R8T7"/>
<evidence type="ECO:0000313" key="2">
    <source>
        <dbReference type="EMBL" id="APS40920.1"/>
    </source>
</evidence>
<reference evidence="2 3" key="1">
    <citation type="submission" date="2016-02" db="EMBL/GenBank/DDBJ databases">
        <title>Complete Genome Sequence of Weissella jogaejeotgali FOL01.</title>
        <authorList>
            <person name="Lee J.-H."/>
            <person name="Ku H.-J."/>
        </authorList>
    </citation>
    <scope>NUCLEOTIDE SEQUENCE [LARGE SCALE GENOMIC DNA]</scope>
    <source>
        <strain evidence="2 3">FOL01</strain>
    </source>
</reference>
<dbReference type="InterPro" id="IPR036390">
    <property type="entry name" value="WH_DNA-bd_sf"/>
</dbReference>
<organism evidence="2 3">
    <name type="scientific">Weissella jogaejeotgali</name>
    <dbReference type="NCBI Taxonomy" id="1631871"/>
    <lineage>
        <taxon>Bacteria</taxon>
        <taxon>Bacillati</taxon>
        <taxon>Bacillota</taxon>
        <taxon>Bacilli</taxon>
        <taxon>Lactobacillales</taxon>
        <taxon>Lactobacillaceae</taxon>
        <taxon>Weissella</taxon>
    </lineage>
</organism>
<protein>
    <submittedName>
        <fullName evidence="2">Transcriptional regulator, PadR family</fullName>
    </submittedName>
</protein>
<gene>
    <name evidence="2" type="ORF">FOL01_0061</name>
</gene>
<dbReference type="Pfam" id="PF03551">
    <property type="entry name" value="PadR"/>
    <property type="match status" value="1"/>
</dbReference>
<sequence length="114" mass="13001">MRQGISSQMLKGILEGVILMILSKEPEYGYSLSKKMNSYGLEDIPKGTIYPLLTAMQKRGLIEGKNKASAVGPTRKYYFITEDGQAAKKEFINEWYQLQQSINLLVEEEDPDEY</sequence>
<dbReference type="InterPro" id="IPR036388">
    <property type="entry name" value="WH-like_DNA-bd_sf"/>
</dbReference>
<dbReference type="EMBL" id="CP014332">
    <property type="protein sequence ID" value="APS40920.1"/>
    <property type="molecule type" value="Genomic_DNA"/>
</dbReference>
<proteinExistence type="predicted"/>
<dbReference type="PANTHER" id="PTHR33169:SF25">
    <property type="entry name" value="DNA-BINDING PROTEIN YIZB-RELATED"/>
    <property type="match status" value="1"/>
</dbReference>
<evidence type="ECO:0000313" key="3">
    <source>
        <dbReference type="Proteomes" id="UP000185473"/>
    </source>
</evidence>
<evidence type="ECO:0000259" key="1">
    <source>
        <dbReference type="Pfam" id="PF03551"/>
    </source>
</evidence>
<dbReference type="InterPro" id="IPR005149">
    <property type="entry name" value="Tscrpt_reg_PadR_N"/>
</dbReference>
<dbReference type="KEGG" id="wjo:FOL01_0061"/>
<feature type="domain" description="Transcription regulator PadR N-terminal" evidence="1">
    <location>
        <begin position="18"/>
        <end position="87"/>
    </location>
</feature>
<keyword evidence="3" id="KW-1185">Reference proteome</keyword>
<dbReference type="Gene3D" id="1.10.10.10">
    <property type="entry name" value="Winged helix-like DNA-binding domain superfamily/Winged helix DNA-binding domain"/>
    <property type="match status" value="1"/>
</dbReference>
<dbReference type="SUPFAM" id="SSF46785">
    <property type="entry name" value="Winged helix' DNA-binding domain"/>
    <property type="match status" value="1"/>
</dbReference>
<dbReference type="RefSeq" id="WP_075268782.1">
    <property type="nucleotide sequence ID" value="NZ_CP014332.1"/>
</dbReference>
<accession>A0A1L6R8T7</accession>
<dbReference type="STRING" id="1631871.FOL01_0061"/>
<dbReference type="PANTHER" id="PTHR33169">
    <property type="entry name" value="PADR-FAMILY TRANSCRIPTIONAL REGULATOR"/>
    <property type="match status" value="1"/>
</dbReference>
<dbReference type="Proteomes" id="UP000185473">
    <property type="component" value="Chromosome"/>
</dbReference>